<evidence type="ECO:0000256" key="1">
    <source>
        <dbReference type="ARBA" id="ARBA00022553"/>
    </source>
</evidence>
<keyword evidence="4" id="KW-0238">DNA-binding</keyword>
<dbReference type="AlphaFoldDB" id="A0A833L0P2"/>
<organism evidence="8 9">
    <name type="scientific">Candidatus Saganbacteria bacterium</name>
    <dbReference type="NCBI Taxonomy" id="2575572"/>
    <lineage>
        <taxon>Bacteria</taxon>
        <taxon>Bacillati</taxon>
        <taxon>Saganbacteria</taxon>
    </lineage>
</organism>
<name>A0A833L0P2_UNCSA</name>
<evidence type="ECO:0000313" key="9">
    <source>
        <dbReference type="Proteomes" id="UP000488506"/>
    </source>
</evidence>
<proteinExistence type="predicted"/>
<evidence type="ECO:0000256" key="2">
    <source>
        <dbReference type="ARBA" id="ARBA00023012"/>
    </source>
</evidence>
<dbReference type="PANTHER" id="PTHR44591:SF3">
    <property type="entry name" value="RESPONSE REGULATORY DOMAIN-CONTAINING PROTEIN"/>
    <property type="match status" value="1"/>
</dbReference>
<accession>A0A833L0P2</accession>
<feature type="modified residue" description="4-aspartylphosphate" evidence="6">
    <location>
        <position position="52"/>
    </location>
</feature>
<evidence type="ECO:0000256" key="6">
    <source>
        <dbReference type="PROSITE-ProRule" id="PRU00169"/>
    </source>
</evidence>
<keyword evidence="3" id="KW-0805">Transcription regulation</keyword>
<dbReference type="SUPFAM" id="SSF52172">
    <property type="entry name" value="CheY-like"/>
    <property type="match status" value="1"/>
</dbReference>
<sequence length="124" mass="14152">MKSILIIDDEVEILSILSFRLENWGYKAIKSDNGHDALVKIYNDKPDLVLLDIMMPVMDGFEVLEKIKEKEETKRIPIIVVSVVVSKKEVEKSISLGANYYINKPYDAHDLKNKISMLIGEGEK</sequence>
<keyword evidence="5" id="KW-0804">Transcription</keyword>
<dbReference type="GO" id="GO:0000160">
    <property type="term" value="P:phosphorelay signal transduction system"/>
    <property type="evidence" value="ECO:0007669"/>
    <property type="project" value="UniProtKB-KW"/>
</dbReference>
<evidence type="ECO:0000256" key="3">
    <source>
        <dbReference type="ARBA" id="ARBA00023015"/>
    </source>
</evidence>
<dbReference type="SMART" id="SM00448">
    <property type="entry name" value="REC"/>
    <property type="match status" value="1"/>
</dbReference>
<dbReference type="FunFam" id="3.40.50.2300:FF:000001">
    <property type="entry name" value="DNA-binding response regulator PhoB"/>
    <property type="match status" value="1"/>
</dbReference>
<dbReference type="PROSITE" id="PS50110">
    <property type="entry name" value="RESPONSE_REGULATORY"/>
    <property type="match status" value="1"/>
</dbReference>
<dbReference type="InterPro" id="IPR011006">
    <property type="entry name" value="CheY-like_superfamily"/>
</dbReference>
<feature type="domain" description="Response regulatory" evidence="7">
    <location>
        <begin position="3"/>
        <end position="119"/>
    </location>
</feature>
<reference evidence="8 9" key="1">
    <citation type="submission" date="2019-12" db="EMBL/GenBank/DDBJ databases">
        <authorList>
            <person name="Wolfe R."/>
            <person name="Danczak R."/>
            <person name="Wilkins M."/>
        </authorList>
    </citation>
    <scope>NUCLEOTIDE SEQUENCE [LARGE SCALE GENOMIC DNA]</scope>
    <source>
        <strain evidence="8">X2_MaxBin.013</strain>
    </source>
</reference>
<dbReference type="InterPro" id="IPR001789">
    <property type="entry name" value="Sig_transdc_resp-reg_receiver"/>
</dbReference>
<dbReference type="Pfam" id="PF00072">
    <property type="entry name" value="Response_reg"/>
    <property type="match status" value="1"/>
</dbReference>
<gene>
    <name evidence="8" type="ORF">FD145_1163</name>
</gene>
<dbReference type="InterPro" id="IPR050595">
    <property type="entry name" value="Bact_response_regulator"/>
</dbReference>
<protein>
    <submittedName>
        <fullName evidence="8">Two-component system chemotaxis family response regulator CheY</fullName>
    </submittedName>
</protein>
<evidence type="ECO:0000256" key="4">
    <source>
        <dbReference type="ARBA" id="ARBA00023125"/>
    </source>
</evidence>
<evidence type="ECO:0000256" key="5">
    <source>
        <dbReference type="ARBA" id="ARBA00023163"/>
    </source>
</evidence>
<comment type="caution">
    <text evidence="8">The sequence shown here is derived from an EMBL/GenBank/DDBJ whole genome shotgun (WGS) entry which is preliminary data.</text>
</comment>
<evidence type="ECO:0000259" key="7">
    <source>
        <dbReference type="PROSITE" id="PS50110"/>
    </source>
</evidence>
<dbReference type="GO" id="GO:0003677">
    <property type="term" value="F:DNA binding"/>
    <property type="evidence" value="ECO:0007669"/>
    <property type="project" value="UniProtKB-KW"/>
</dbReference>
<dbReference type="PANTHER" id="PTHR44591">
    <property type="entry name" value="STRESS RESPONSE REGULATOR PROTEIN 1"/>
    <property type="match status" value="1"/>
</dbReference>
<keyword evidence="1 6" id="KW-0597">Phosphoprotein</keyword>
<dbReference type="Proteomes" id="UP000488506">
    <property type="component" value="Unassembled WGS sequence"/>
</dbReference>
<dbReference type="EMBL" id="WPAF01000020">
    <property type="protein sequence ID" value="KAF0133704.1"/>
    <property type="molecule type" value="Genomic_DNA"/>
</dbReference>
<evidence type="ECO:0000313" key="8">
    <source>
        <dbReference type="EMBL" id="KAF0133704.1"/>
    </source>
</evidence>
<dbReference type="Gene3D" id="3.40.50.2300">
    <property type="match status" value="1"/>
</dbReference>
<keyword evidence="2" id="KW-0902">Two-component regulatory system</keyword>